<keyword evidence="2" id="KW-1185">Reference proteome</keyword>
<dbReference type="AlphaFoldDB" id="A0AAV2YWV0"/>
<accession>A0AAV2YWV0</accession>
<reference evidence="1" key="1">
    <citation type="submission" date="2022-11" db="EMBL/GenBank/DDBJ databases">
        <authorList>
            <person name="Morgan W.R."/>
            <person name="Tartar A."/>
        </authorList>
    </citation>
    <scope>NUCLEOTIDE SEQUENCE</scope>
    <source>
        <strain evidence="1">ARSEF 373</strain>
    </source>
</reference>
<evidence type="ECO:0000313" key="2">
    <source>
        <dbReference type="Proteomes" id="UP001146120"/>
    </source>
</evidence>
<comment type="caution">
    <text evidence="1">The sequence shown here is derived from an EMBL/GenBank/DDBJ whole genome shotgun (WGS) entry which is preliminary data.</text>
</comment>
<dbReference type="EMBL" id="DAKRPA010000111">
    <property type="protein sequence ID" value="DAZ98283.1"/>
    <property type="molecule type" value="Genomic_DNA"/>
</dbReference>
<dbReference type="Proteomes" id="UP001146120">
    <property type="component" value="Unassembled WGS sequence"/>
</dbReference>
<protein>
    <submittedName>
        <fullName evidence="1">Uncharacterized protein</fullName>
    </submittedName>
</protein>
<evidence type="ECO:0000313" key="1">
    <source>
        <dbReference type="EMBL" id="DAZ98283.1"/>
    </source>
</evidence>
<name>A0AAV2YWV0_9STRA</name>
<reference evidence="1" key="2">
    <citation type="journal article" date="2023" name="Microbiol Resour">
        <title>Decontamination and Annotation of the Draft Genome Sequence of the Oomycete Lagenidium giganteum ARSEF 373.</title>
        <authorList>
            <person name="Morgan W.R."/>
            <person name="Tartar A."/>
        </authorList>
    </citation>
    <scope>NUCLEOTIDE SEQUENCE</scope>
    <source>
        <strain evidence="1">ARSEF 373</strain>
    </source>
</reference>
<organism evidence="1 2">
    <name type="scientific">Lagenidium giganteum</name>
    <dbReference type="NCBI Taxonomy" id="4803"/>
    <lineage>
        <taxon>Eukaryota</taxon>
        <taxon>Sar</taxon>
        <taxon>Stramenopiles</taxon>
        <taxon>Oomycota</taxon>
        <taxon>Peronosporomycetes</taxon>
        <taxon>Pythiales</taxon>
        <taxon>Pythiaceae</taxon>
    </lineage>
</organism>
<sequence length="62" mass="6719">MSTGNAFPFTPTTAQNSVTMLPLVDCFRTVAHTFSPSSFQPILAAKTSRGIYLARFSRALHG</sequence>
<proteinExistence type="predicted"/>
<gene>
    <name evidence="1" type="ORF">N0F65_008968</name>
</gene>